<dbReference type="GO" id="GO:0055085">
    <property type="term" value="P:transmembrane transport"/>
    <property type="evidence" value="ECO:0007669"/>
    <property type="project" value="InterPro"/>
</dbReference>
<dbReference type="SUPFAM" id="SSF161098">
    <property type="entry name" value="MetI-like"/>
    <property type="match status" value="1"/>
</dbReference>
<dbReference type="InterPro" id="IPR000515">
    <property type="entry name" value="MetI-like"/>
</dbReference>
<feature type="transmembrane region" description="Helical" evidence="7">
    <location>
        <begin position="184"/>
        <end position="208"/>
    </location>
</feature>
<keyword evidence="3" id="KW-1003">Cell membrane</keyword>
<dbReference type="PROSITE" id="PS50928">
    <property type="entry name" value="ABC_TM1"/>
    <property type="match status" value="1"/>
</dbReference>
<gene>
    <name evidence="9" type="ORF">SOIL9_20820</name>
</gene>
<dbReference type="AlphaFoldDB" id="A0A6P2D7Z8"/>
<dbReference type="GO" id="GO:0005886">
    <property type="term" value="C:plasma membrane"/>
    <property type="evidence" value="ECO:0007669"/>
    <property type="project" value="UniProtKB-SubCell"/>
</dbReference>
<comment type="subcellular location">
    <subcellularLocation>
        <location evidence="1 7">Cell membrane</location>
        <topology evidence="1 7">Multi-pass membrane protein</topology>
    </subcellularLocation>
</comment>
<dbReference type="Proteomes" id="UP000464178">
    <property type="component" value="Chromosome"/>
</dbReference>
<feature type="transmembrane region" description="Helical" evidence="7">
    <location>
        <begin position="68"/>
        <end position="90"/>
    </location>
</feature>
<evidence type="ECO:0000256" key="3">
    <source>
        <dbReference type="ARBA" id="ARBA00022475"/>
    </source>
</evidence>
<evidence type="ECO:0000256" key="4">
    <source>
        <dbReference type="ARBA" id="ARBA00022692"/>
    </source>
</evidence>
<keyword evidence="6 7" id="KW-0472">Membrane</keyword>
<dbReference type="RefSeq" id="WP_197909596.1">
    <property type="nucleotide sequence ID" value="NZ_LR593886.1"/>
</dbReference>
<proteinExistence type="inferred from homology"/>
<evidence type="ECO:0000313" key="10">
    <source>
        <dbReference type="Proteomes" id="UP000464178"/>
    </source>
</evidence>
<feature type="transmembrane region" description="Helical" evidence="7">
    <location>
        <begin position="256"/>
        <end position="274"/>
    </location>
</feature>
<accession>A0A6P2D7Z8</accession>
<protein>
    <recommendedName>
        <fullName evidence="8">ABC transmembrane type-1 domain-containing protein</fullName>
    </recommendedName>
</protein>
<name>A0A6P2D7Z8_9BACT</name>
<dbReference type="KEGG" id="gms:SOIL9_20820"/>
<dbReference type="Pfam" id="PF00528">
    <property type="entry name" value="BPD_transp_1"/>
    <property type="match status" value="1"/>
</dbReference>
<evidence type="ECO:0000259" key="8">
    <source>
        <dbReference type="PROSITE" id="PS50928"/>
    </source>
</evidence>
<feature type="transmembrane region" description="Helical" evidence="7">
    <location>
        <begin position="215"/>
        <end position="236"/>
    </location>
</feature>
<dbReference type="PANTHER" id="PTHR30151:SF0">
    <property type="entry name" value="ABC TRANSPORTER PERMEASE PROTEIN MJ0413-RELATED"/>
    <property type="match status" value="1"/>
</dbReference>
<feature type="transmembrane region" description="Helical" evidence="7">
    <location>
        <begin position="156"/>
        <end position="178"/>
    </location>
</feature>
<reference evidence="9 10" key="1">
    <citation type="submission" date="2019-05" db="EMBL/GenBank/DDBJ databases">
        <authorList>
            <consortium name="Science for Life Laboratories"/>
        </authorList>
    </citation>
    <scope>NUCLEOTIDE SEQUENCE [LARGE SCALE GENOMIC DNA]</scope>
    <source>
        <strain evidence="9">Soil9</strain>
    </source>
</reference>
<evidence type="ECO:0000256" key="2">
    <source>
        <dbReference type="ARBA" id="ARBA00022448"/>
    </source>
</evidence>
<feature type="domain" description="ABC transmembrane type-1" evidence="8">
    <location>
        <begin position="150"/>
        <end position="331"/>
    </location>
</feature>
<organism evidence="9 10">
    <name type="scientific">Gemmata massiliana</name>
    <dbReference type="NCBI Taxonomy" id="1210884"/>
    <lineage>
        <taxon>Bacteria</taxon>
        <taxon>Pseudomonadati</taxon>
        <taxon>Planctomycetota</taxon>
        <taxon>Planctomycetia</taxon>
        <taxon>Gemmatales</taxon>
        <taxon>Gemmataceae</taxon>
        <taxon>Gemmata</taxon>
    </lineage>
</organism>
<dbReference type="PANTHER" id="PTHR30151">
    <property type="entry name" value="ALKANE SULFONATE ABC TRANSPORTER-RELATED, MEMBRANE SUBUNIT"/>
    <property type="match status" value="1"/>
</dbReference>
<dbReference type="InterPro" id="IPR035906">
    <property type="entry name" value="MetI-like_sf"/>
</dbReference>
<feature type="transmembrane region" description="Helical" evidence="7">
    <location>
        <begin position="281"/>
        <end position="300"/>
    </location>
</feature>
<keyword evidence="2 7" id="KW-0813">Transport</keyword>
<dbReference type="CDD" id="cd06261">
    <property type="entry name" value="TM_PBP2"/>
    <property type="match status" value="1"/>
</dbReference>
<evidence type="ECO:0000313" key="9">
    <source>
        <dbReference type="EMBL" id="VTR95632.1"/>
    </source>
</evidence>
<dbReference type="Gene3D" id="1.10.3720.10">
    <property type="entry name" value="MetI-like"/>
    <property type="match status" value="1"/>
</dbReference>
<comment type="similarity">
    <text evidence="7">Belongs to the binding-protein-dependent transport system permease family.</text>
</comment>
<keyword evidence="4 7" id="KW-0812">Transmembrane</keyword>
<evidence type="ECO:0000256" key="5">
    <source>
        <dbReference type="ARBA" id="ARBA00022989"/>
    </source>
</evidence>
<feature type="transmembrane region" description="Helical" evidence="7">
    <location>
        <begin position="312"/>
        <end position="331"/>
    </location>
</feature>
<feature type="transmembrane region" description="Helical" evidence="7">
    <location>
        <begin position="29"/>
        <end position="48"/>
    </location>
</feature>
<evidence type="ECO:0000256" key="6">
    <source>
        <dbReference type="ARBA" id="ARBA00023136"/>
    </source>
</evidence>
<keyword evidence="10" id="KW-1185">Reference proteome</keyword>
<evidence type="ECO:0000256" key="7">
    <source>
        <dbReference type="RuleBase" id="RU363032"/>
    </source>
</evidence>
<keyword evidence="5 7" id="KW-1133">Transmembrane helix</keyword>
<dbReference type="EMBL" id="LR593886">
    <property type="protein sequence ID" value="VTR95632.1"/>
    <property type="molecule type" value="Genomic_DNA"/>
</dbReference>
<sequence length="347" mass="37096">MASNLADPQAGVAVPVVARSGIGTVSPTFQVLSPVLVAAAALAVHRFLPAEQLAPLTWLDSLPAWRQPYPVALVLVALGAAFVALAQAAVPALRGVVRHNAPLVAGAVGVAAVWELVTTKLNWLHQPFFPGPNEVLGGMIEDRAILIESAWHSLQLLLAGYAVGATAGLVTGIAVGWFPRVRYWAMPALKFIGPIPATALIPLVMTIWKDSFTCAVALIGFAVWFPMTILTSSGIANVRLSYLDVARTLGAGRFYLIFRVALPAAMPNIFIGLFMGLGASFLTLIVAETAGVPAGLGWYLSWQKGYMEYAKMYGALALSAVFFSTLMTLLFQARDRVLKWQKGVIKW</sequence>
<evidence type="ECO:0000256" key="1">
    <source>
        <dbReference type="ARBA" id="ARBA00004651"/>
    </source>
</evidence>